<dbReference type="GO" id="GO:0034040">
    <property type="term" value="F:ATPase-coupled lipid transmembrane transporter activity"/>
    <property type="evidence" value="ECO:0007669"/>
    <property type="project" value="TreeGrafter"/>
</dbReference>
<dbReference type="RefSeq" id="WP_091940888.1">
    <property type="nucleotide sequence ID" value="NZ_FOSV01000001.1"/>
</dbReference>
<dbReference type="SUPFAM" id="SSF90123">
    <property type="entry name" value="ABC transporter transmembrane region"/>
    <property type="match status" value="1"/>
</dbReference>
<keyword evidence="4" id="KW-0547">Nucleotide-binding</keyword>
<dbReference type="SMART" id="SM00382">
    <property type="entry name" value="AAA"/>
    <property type="match status" value="1"/>
</dbReference>
<dbReference type="InterPro" id="IPR003593">
    <property type="entry name" value="AAA+_ATPase"/>
</dbReference>
<evidence type="ECO:0000256" key="3">
    <source>
        <dbReference type="ARBA" id="ARBA00022692"/>
    </source>
</evidence>
<dbReference type="AlphaFoldDB" id="A0A1I3Y953"/>
<dbReference type="InterPro" id="IPR011527">
    <property type="entry name" value="ABC1_TM_dom"/>
</dbReference>
<evidence type="ECO:0000313" key="13">
    <source>
        <dbReference type="Proteomes" id="UP000198804"/>
    </source>
</evidence>
<dbReference type="EMBL" id="FOSV01000001">
    <property type="protein sequence ID" value="SFK28345.1"/>
    <property type="molecule type" value="Genomic_DNA"/>
</dbReference>
<name>A0A1I3Y953_9HYPH</name>
<dbReference type="PROSITE" id="PS00211">
    <property type="entry name" value="ABC_TRANSPORTER_1"/>
    <property type="match status" value="1"/>
</dbReference>
<feature type="transmembrane region" description="Helical" evidence="8">
    <location>
        <begin position="302"/>
        <end position="327"/>
    </location>
</feature>
<evidence type="ECO:0000259" key="11">
    <source>
        <dbReference type="PROSITE" id="PS50990"/>
    </source>
</evidence>
<dbReference type="OrthoDB" id="9787557at2"/>
<dbReference type="PROSITE" id="PS50990">
    <property type="entry name" value="PEPTIDASE_C39"/>
    <property type="match status" value="1"/>
</dbReference>
<dbReference type="Gene3D" id="3.40.50.300">
    <property type="entry name" value="P-loop containing nucleotide triphosphate hydrolases"/>
    <property type="match status" value="1"/>
</dbReference>
<dbReference type="InterPro" id="IPR017871">
    <property type="entry name" value="ABC_transporter-like_CS"/>
</dbReference>
<dbReference type="GO" id="GO:0006508">
    <property type="term" value="P:proteolysis"/>
    <property type="evidence" value="ECO:0007669"/>
    <property type="project" value="InterPro"/>
</dbReference>
<gene>
    <name evidence="12" type="ORF">SAMN04488125_10197</name>
</gene>
<feature type="domain" description="ABC transmembrane type-1" evidence="10">
    <location>
        <begin position="173"/>
        <end position="452"/>
    </location>
</feature>
<organism evidence="12 13">
    <name type="scientific">Methylorubrum salsuginis</name>
    <dbReference type="NCBI Taxonomy" id="414703"/>
    <lineage>
        <taxon>Bacteria</taxon>
        <taxon>Pseudomonadati</taxon>
        <taxon>Pseudomonadota</taxon>
        <taxon>Alphaproteobacteria</taxon>
        <taxon>Hyphomicrobiales</taxon>
        <taxon>Methylobacteriaceae</taxon>
        <taxon>Methylorubrum</taxon>
    </lineage>
</organism>
<comment type="subcellular location">
    <subcellularLocation>
        <location evidence="1">Cell membrane</location>
        <topology evidence="1">Multi-pass membrane protein</topology>
    </subcellularLocation>
</comment>
<dbReference type="Pfam" id="PF00664">
    <property type="entry name" value="ABC_membrane"/>
    <property type="match status" value="1"/>
</dbReference>
<accession>A0A1I3Y953</accession>
<dbReference type="InterPro" id="IPR039421">
    <property type="entry name" value="Type_1_exporter"/>
</dbReference>
<dbReference type="InterPro" id="IPR005074">
    <property type="entry name" value="Peptidase_C39"/>
</dbReference>
<evidence type="ECO:0000256" key="4">
    <source>
        <dbReference type="ARBA" id="ARBA00022741"/>
    </source>
</evidence>
<dbReference type="CDD" id="cd18567">
    <property type="entry name" value="ABC_6TM_CvaB_RaxB_like"/>
    <property type="match status" value="1"/>
</dbReference>
<evidence type="ECO:0000256" key="2">
    <source>
        <dbReference type="ARBA" id="ARBA00005417"/>
    </source>
</evidence>
<evidence type="ECO:0000256" key="6">
    <source>
        <dbReference type="ARBA" id="ARBA00022989"/>
    </source>
</evidence>
<keyword evidence="3 8" id="KW-0812">Transmembrane</keyword>
<keyword evidence="6 8" id="KW-1133">Transmembrane helix</keyword>
<evidence type="ECO:0000256" key="8">
    <source>
        <dbReference type="SAM" id="Phobius"/>
    </source>
</evidence>
<dbReference type="Pfam" id="PF00005">
    <property type="entry name" value="ABC_tran"/>
    <property type="match status" value="1"/>
</dbReference>
<evidence type="ECO:0000313" key="12">
    <source>
        <dbReference type="EMBL" id="SFK28345.1"/>
    </source>
</evidence>
<dbReference type="GO" id="GO:0140359">
    <property type="term" value="F:ABC-type transporter activity"/>
    <property type="evidence" value="ECO:0007669"/>
    <property type="project" value="InterPro"/>
</dbReference>
<dbReference type="GO" id="GO:0005886">
    <property type="term" value="C:plasma membrane"/>
    <property type="evidence" value="ECO:0007669"/>
    <property type="project" value="UniProtKB-SubCell"/>
</dbReference>
<dbReference type="InterPro" id="IPR036640">
    <property type="entry name" value="ABC1_TM_sf"/>
</dbReference>
<dbReference type="InterPro" id="IPR033838">
    <property type="entry name" value="CvaB_peptidase"/>
</dbReference>
<evidence type="ECO:0000256" key="1">
    <source>
        <dbReference type="ARBA" id="ARBA00004651"/>
    </source>
</evidence>
<feature type="transmembrane region" description="Helical" evidence="8">
    <location>
        <begin position="173"/>
        <end position="194"/>
    </location>
</feature>
<dbReference type="SUPFAM" id="SSF52540">
    <property type="entry name" value="P-loop containing nucleoside triphosphate hydrolases"/>
    <property type="match status" value="1"/>
</dbReference>
<dbReference type="InterPro" id="IPR027417">
    <property type="entry name" value="P-loop_NTPase"/>
</dbReference>
<keyword evidence="13" id="KW-1185">Reference proteome</keyword>
<feature type="domain" description="Peptidase C39" evidence="11">
    <location>
        <begin position="20"/>
        <end position="139"/>
    </location>
</feature>
<dbReference type="GO" id="GO:0005524">
    <property type="term" value="F:ATP binding"/>
    <property type="evidence" value="ECO:0007669"/>
    <property type="project" value="UniProtKB-KW"/>
</dbReference>
<feature type="transmembrane region" description="Helical" evidence="8">
    <location>
        <begin position="206"/>
        <end position="226"/>
    </location>
</feature>
<evidence type="ECO:0000259" key="10">
    <source>
        <dbReference type="PROSITE" id="PS50929"/>
    </source>
</evidence>
<dbReference type="CDD" id="cd02419">
    <property type="entry name" value="Peptidase_C39C"/>
    <property type="match status" value="1"/>
</dbReference>
<dbReference type="Gene3D" id="3.90.70.10">
    <property type="entry name" value="Cysteine proteinases"/>
    <property type="match status" value="1"/>
</dbReference>
<evidence type="ECO:0000259" key="9">
    <source>
        <dbReference type="PROSITE" id="PS50893"/>
    </source>
</evidence>
<dbReference type="InterPro" id="IPR003439">
    <property type="entry name" value="ABC_transporter-like_ATP-bd"/>
</dbReference>
<feature type="domain" description="ABC transporter" evidence="9">
    <location>
        <begin position="499"/>
        <end position="723"/>
    </location>
</feature>
<reference evidence="13" key="1">
    <citation type="submission" date="2016-10" db="EMBL/GenBank/DDBJ databases">
        <authorList>
            <person name="Varghese N."/>
            <person name="Submissions S."/>
        </authorList>
    </citation>
    <scope>NUCLEOTIDE SEQUENCE [LARGE SCALE GENOMIC DNA]</scope>
    <source>
        <strain evidence="13">CGMCC 1.6474</strain>
    </source>
</reference>
<dbReference type="PROSITE" id="PS50929">
    <property type="entry name" value="ABC_TM1F"/>
    <property type="match status" value="1"/>
</dbReference>
<comment type="similarity">
    <text evidence="2">Belongs to the ABC transporter superfamily.</text>
</comment>
<keyword evidence="7 8" id="KW-0472">Membrane</keyword>
<dbReference type="Gene3D" id="1.20.1560.10">
    <property type="entry name" value="ABC transporter type 1, transmembrane domain"/>
    <property type="match status" value="1"/>
</dbReference>
<dbReference type="Pfam" id="PF03412">
    <property type="entry name" value="Peptidase_C39"/>
    <property type="match status" value="1"/>
</dbReference>
<dbReference type="Proteomes" id="UP000198804">
    <property type="component" value="Unassembled WGS sequence"/>
</dbReference>
<protein>
    <submittedName>
        <fullName evidence="12">ATP-binding cassette, subfamily B, RaxB</fullName>
    </submittedName>
</protein>
<dbReference type="PANTHER" id="PTHR24221:SF606">
    <property type="entry name" value="COLICIN V SECRETION-PROCESSING ATP-BINDING PROTEIN"/>
    <property type="match status" value="1"/>
</dbReference>
<proteinExistence type="inferred from homology"/>
<keyword evidence="5 12" id="KW-0067">ATP-binding</keyword>
<dbReference type="STRING" id="414703.SAMN04488125_10197"/>
<dbReference type="GO" id="GO:0016887">
    <property type="term" value="F:ATP hydrolysis activity"/>
    <property type="evidence" value="ECO:0007669"/>
    <property type="project" value="InterPro"/>
</dbReference>
<dbReference type="PROSITE" id="PS50893">
    <property type="entry name" value="ABC_TRANSPORTER_2"/>
    <property type="match status" value="1"/>
</dbReference>
<evidence type="ECO:0000256" key="7">
    <source>
        <dbReference type="ARBA" id="ARBA00023136"/>
    </source>
</evidence>
<evidence type="ECO:0000256" key="5">
    <source>
        <dbReference type="ARBA" id="ARBA00022840"/>
    </source>
</evidence>
<dbReference type="PANTHER" id="PTHR24221">
    <property type="entry name" value="ATP-BINDING CASSETTE SUB-FAMILY B"/>
    <property type="match status" value="1"/>
</dbReference>
<dbReference type="GO" id="GO:0008234">
    <property type="term" value="F:cysteine-type peptidase activity"/>
    <property type="evidence" value="ECO:0007669"/>
    <property type="project" value="InterPro"/>
</dbReference>
<sequence length="725" mass="78482">MSLIADLKFGFGRRLPVLLQAEAAECGMACLAMVLGYHGRAVDLGTMRARHALSLKGMTLRNLIDLSGTMGLSARALRVELDDLGRLRTPCILHWGLNHFVVLAEVRRKDIVIHDPARGRRTLSLVEASREFTGVALEVQPNQSFVREKAERRFGIPDLFRGLAGIRGAMAQILALSLGIELVSILMPIASQIVIDEVIVNGDRDLLLVVGLGLALLLLLQLGLGVTRTWAIMLTGSKLNYQWSGSLFDHLSRLPLDYFQKRHVGDVISRFGSLATIQKGLTTDLVQAALDGIMSVGMLIMLFVYGGWLALVALASTALTVGLRVIAYKAYREGTEEALVAEARQQSHFIETVRGMASVKLLNLRERRRGVWMNQFVQALNARLRLQRLDLVFGRGNEFLFGTDRLLLLVLGAGAVIDQRMSLGMLVAFLAYRDQFSTRIGNLMQAGFQLRMLNVQTDRLADIVMTEPEESFSALPAAPEAAPPAAPALVGGEVRGAALRAAGLSLRYGADEPWVFRNLSLAVPAGSSLAITGPSGCGKSSVMRVMMGLIAPTEGAVLVDGRDIRAGGAAAYRSRIAGVMQDDGLFAGSIAENIACFDERPDPGWIRECAARAAILEDIARTPMGFETLVGDMGSTLSGGQRQRVILARALYRRPEILFLDEATSALDEPTEAVIAAALRDLRMTRVIVAHRPATVAHADLRYDFSASREAAEAAREDASLPAAG</sequence>